<dbReference type="InterPro" id="IPR051052">
    <property type="entry name" value="Diverse_substrate_MTase"/>
</dbReference>
<evidence type="ECO:0000256" key="1">
    <source>
        <dbReference type="ARBA" id="ARBA00008361"/>
    </source>
</evidence>
<accession>S8EZH4</accession>
<evidence type="ECO:0000259" key="4">
    <source>
        <dbReference type="Pfam" id="PF08241"/>
    </source>
</evidence>
<reference evidence="5 6" key="1">
    <citation type="journal article" date="2012" name="Science">
        <title>The Paleozoic origin of enzymatic lignin decomposition reconstructed from 31 fungal genomes.</title>
        <authorList>
            <person name="Floudas D."/>
            <person name="Binder M."/>
            <person name="Riley R."/>
            <person name="Barry K."/>
            <person name="Blanchette R.A."/>
            <person name="Henrissat B."/>
            <person name="Martinez A.T."/>
            <person name="Otillar R."/>
            <person name="Spatafora J.W."/>
            <person name="Yadav J.S."/>
            <person name="Aerts A."/>
            <person name="Benoit I."/>
            <person name="Boyd A."/>
            <person name="Carlson A."/>
            <person name="Copeland A."/>
            <person name="Coutinho P.M."/>
            <person name="de Vries R.P."/>
            <person name="Ferreira P."/>
            <person name="Findley K."/>
            <person name="Foster B."/>
            <person name="Gaskell J."/>
            <person name="Glotzer D."/>
            <person name="Gorecki P."/>
            <person name="Heitman J."/>
            <person name="Hesse C."/>
            <person name="Hori C."/>
            <person name="Igarashi K."/>
            <person name="Jurgens J.A."/>
            <person name="Kallen N."/>
            <person name="Kersten P."/>
            <person name="Kohler A."/>
            <person name="Kuees U."/>
            <person name="Kumar T.K.A."/>
            <person name="Kuo A."/>
            <person name="LaButti K."/>
            <person name="Larrondo L.F."/>
            <person name="Lindquist E."/>
            <person name="Ling A."/>
            <person name="Lombard V."/>
            <person name="Lucas S."/>
            <person name="Lundell T."/>
            <person name="Martin R."/>
            <person name="McLaughlin D.J."/>
            <person name="Morgenstern I."/>
            <person name="Morin E."/>
            <person name="Murat C."/>
            <person name="Nagy L.G."/>
            <person name="Nolan M."/>
            <person name="Ohm R.A."/>
            <person name="Patyshakuliyeva A."/>
            <person name="Rokas A."/>
            <person name="Ruiz-Duenas F.J."/>
            <person name="Sabat G."/>
            <person name="Salamov A."/>
            <person name="Samejima M."/>
            <person name="Schmutz J."/>
            <person name="Slot J.C."/>
            <person name="St John F."/>
            <person name="Stenlid J."/>
            <person name="Sun H."/>
            <person name="Sun S."/>
            <person name="Syed K."/>
            <person name="Tsang A."/>
            <person name="Wiebenga A."/>
            <person name="Young D."/>
            <person name="Pisabarro A."/>
            <person name="Eastwood D.C."/>
            <person name="Martin F."/>
            <person name="Cullen D."/>
            <person name="Grigoriev I.V."/>
            <person name="Hibbett D.S."/>
        </authorList>
    </citation>
    <scope>NUCLEOTIDE SEQUENCE</scope>
    <source>
        <strain evidence="6">FP-58527</strain>
    </source>
</reference>
<dbReference type="GO" id="GO:0032259">
    <property type="term" value="P:methylation"/>
    <property type="evidence" value="ECO:0007669"/>
    <property type="project" value="UniProtKB-KW"/>
</dbReference>
<evidence type="ECO:0000256" key="3">
    <source>
        <dbReference type="ARBA" id="ARBA00022679"/>
    </source>
</evidence>
<dbReference type="InterPro" id="IPR013216">
    <property type="entry name" value="Methyltransf_11"/>
</dbReference>
<organism evidence="5 6">
    <name type="scientific">Fomitopsis schrenkii</name>
    <name type="common">Brown rot fungus</name>
    <dbReference type="NCBI Taxonomy" id="2126942"/>
    <lineage>
        <taxon>Eukaryota</taxon>
        <taxon>Fungi</taxon>
        <taxon>Dikarya</taxon>
        <taxon>Basidiomycota</taxon>
        <taxon>Agaricomycotina</taxon>
        <taxon>Agaricomycetes</taxon>
        <taxon>Polyporales</taxon>
        <taxon>Fomitopsis</taxon>
    </lineage>
</organism>
<keyword evidence="3" id="KW-0808">Transferase</keyword>
<evidence type="ECO:0000256" key="2">
    <source>
        <dbReference type="ARBA" id="ARBA00022603"/>
    </source>
</evidence>
<keyword evidence="6" id="KW-1185">Reference proteome</keyword>
<dbReference type="CDD" id="cd02440">
    <property type="entry name" value="AdoMet_MTases"/>
    <property type="match status" value="1"/>
</dbReference>
<dbReference type="eggNOG" id="KOG3010">
    <property type="taxonomic scope" value="Eukaryota"/>
</dbReference>
<dbReference type="PANTHER" id="PTHR44942:SF4">
    <property type="entry name" value="METHYLTRANSFERASE TYPE 11 DOMAIN-CONTAINING PROTEIN"/>
    <property type="match status" value="1"/>
</dbReference>
<name>S8EZH4_FOMSC</name>
<gene>
    <name evidence="5" type="ORF">FOMPIDRAFT_1025968</name>
</gene>
<evidence type="ECO:0000313" key="5">
    <source>
        <dbReference type="EMBL" id="EPS95010.1"/>
    </source>
</evidence>
<dbReference type="InterPro" id="IPR029063">
    <property type="entry name" value="SAM-dependent_MTases_sf"/>
</dbReference>
<dbReference type="InParanoid" id="S8EZH4"/>
<dbReference type="Pfam" id="PF08241">
    <property type="entry name" value="Methyltransf_11"/>
    <property type="match status" value="1"/>
</dbReference>
<evidence type="ECO:0000313" key="6">
    <source>
        <dbReference type="Proteomes" id="UP000015241"/>
    </source>
</evidence>
<sequence length="288" mass="32054">MGLCSMLPVLPCPCPLPPRASSLAPPAPAPCCSPATMLTSRARAPPWTARPSTGHPTRIHLSPHCRPCLPARAAHDCPRPFKHVIGADPSQGMLAQAREALHVRPEINTRGWFKFVQSGAEELGWLEDKSVDMVVSAQAAHWFNWGKLWPEAARVLKPGGSLASWGYSQFRLPRYPALTPLIHKYSQGMDPLQSLGPYWERPGHTIVDKHLEAVPDPRVAHAPGAWAEFERMYFTAPHHALPAARPAVLRMRTMWAGLLDYLRTFSVLHTMKAPVPEAHDVEVRFWRV</sequence>
<dbReference type="Gene3D" id="3.40.50.150">
    <property type="entry name" value="Vaccinia Virus protein VP39"/>
    <property type="match status" value="1"/>
</dbReference>
<keyword evidence="2" id="KW-0489">Methyltransferase</keyword>
<dbReference type="EMBL" id="KE504217">
    <property type="protein sequence ID" value="EPS95010.1"/>
    <property type="molecule type" value="Genomic_DNA"/>
</dbReference>
<dbReference type="OrthoDB" id="10027013at2759"/>
<dbReference type="STRING" id="743788.S8EZH4"/>
<dbReference type="HOGENOM" id="CLU_966564_0_0_1"/>
<proteinExistence type="inferred from homology"/>
<dbReference type="SUPFAM" id="SSF53335">
    <property type="entry name" value="S-adenosyl-L-methionine-dependent methyltransferases"/>
    <property type="match status" value="1"/>
</dbReference>
<comment type="similarity">
    <text evidence="1">Belongs to the methyltransferase superfamily.</text>
</comment>
<dbReference type="PANTHER" id="PTHR44942">
    <property type="entry name" value="METHYLTRANSF_11 DOMAIN-CONTAINING PROTEIN"/>
    <property type="match status" value="1"/>
</dbReference>
<dbReference type="GO" id="GO:0008757">
    <property type="term" value="F:S-adenosylmethionine-dependent methyltransferase activity"/>
    <property type="evidence" value="ECO:0007669"/>
    <property type="project" value="InterPro"/>
</dbReference>
<dbReference type="AlphaFoldDB" id="S8EZH4"/>
<dbReference type="Proteomes" id="UP000015241">
    <property type="component" value="Unassembled WGS sequence"/>
</dbReference>
<feature type="domain" description="Methyltransferase type 11" evidence="4">
    <location>
        <begin position="72"/>
        <end position="163"/>
    </location>
</feature>
<protein>
    <recommendedName>
        <fullName evidence="4">Methyltransferase type 11 domain-containing protein</fullName>
    </recommendedName>
</protein>